<keyword evidence="7 12" id="KW-0732">Signal</keyword>
<dbReference type="GO" id="GO:0030599">
    <property type="term" value="F:pectinesterase activity"/>
    <property type="evidence" value="ECO:0007669"/>
    <property type="project" value="UniProtKB-UniRule"/>
</dbReference>
<dbReference type="KEGG" id="cmo:103500003"/>
<protein>
    <recommendedName>
        <fullName evidence="4 12">Pectinesterase</fullName>
        <ecNumber evidence="4 12">3.1.1.11</ecNumber>
    </recommendedName>
</protein>
<dbReference type="EC" id="3.1.1.11" evidence="4 12"/>
<evidence type="ECO:0000256" key="10">
    <source>
        <dbReference type="ARBA" id="ARBA00047928"/>
    </source>
</evidence>
<dbReference type="Pfam" id="PF01095">
    <property type="entry name" value="Pectinesterase"/>
    <property type="match status" value="1"/>
</dbReference>
<name>A0A1S3CF26_CUCME</name>
<dbReference type="InterPro" id="IPR033131">
    <property type="entry name" value="Pectinesterase_Asp_AS"/>
</dbReference>
<dbReference type="GO" id="GO:0042545">
    <property type="term" value="P:cell wall modification"/>
    <property type="evidence" value="ECO:0007669"/>
    <property type="project" value="UniProtKB-UniRule"/>
</dbReference>
<keyword evidence="6" id="KW-0964">Secreted</keyword>
<dbReference type="InterPro" id="IPR011050">
    <property type="entry name" value="Pectin_lyase_fold/virulence"/>
</dbReference>
<evidence type="ECO:0000256" key="1">
    <source>
        <dbReference type="ARBA" id="ARBA00004191"/>
    </source>
</evidence>
<dbReference type="SUPFAM" id="SSF51126">
    <property type="entry name" value="Pectin lyase-like"/>
    <property type="match status" value="1"/>
</dbReference>
<organism evidence="14 15">
    <name type="scientific">Cucumis melo</name>
    <name type="common">Muskmelon</name>
    <dbReference type="NCBI Taxonomy" id="3656"/>
    <lineage>
        <taxon>Eukaryota</taxon>
        <taxon>Viridiplantae</taxon>
        <taxon>Streptophyta</taxon>
        <taxon>Embryophyta</taxon>
        <taxon>Tracheophyta</taxon>
        <taxon>Spermatophyta</taxon>
        <taxon>Magnoliopsida</taxon>
        <taxon>eudicotyledons</taxon>
        <taxon>Gunneridae</taxon>
        <taxon>Pentapetalae</taxon>
        <taxon>rosids</taxon>
        <taxon>fabids</taxon>
        <taxon>Cucurbitales</taxon>
        <taxon>Cucurbitaceae</taxon>
        <taxon>Benincaseae</taxon>
        <taxon>Cucumis</taxon>
    </lineage>
</organism>
<evidence type="ECO:0000256" key="6">
    <source>
        <dbReference type="ARBA" id="ARBA00022525"/>
    </source>
</evidence>
<evidence type="ECO:0000256" key="7">
    <source>
        <dbReference type="ARBA" id="ARBA00022729"/>
    </source>
</evidence>
<evidence type="ECO:0000259" key="13">
    <source>
        <dbReference type="Pfam" id="PF01095"/>
    </source>
</evidence>
<dbReference type="PROSITE" id="PS00503">
    <property type="entry name" value="PECTINESTERASE_2"/>
    <property type="match status" value="1"/>
</dbReference>
<comment type="catalytic activity">
    <reaction evidence="10 12">
        <text>[(1-&gt;4)-alpha-D-galacturonosyl methyl ester](n) + n H2O = [(1-&gt;4)-alpha-D-galacturonosyl](n) + n methanol + n H(+)</text>
        <dbReference type="Rhea" id="RHEA:22380"/>
        <dbReference type="Rhea" id="RHEA-COMP:14570"/>
        <dbReference type="Rhea" id="RHEA-COMP:14573"/>
        <dbReference type="ChEBI" id="CHEBI:15377"/>
        <dbReference type="ChEBI" id="CHEBI:15378"/>
        <dbReference type="ChEBI" id="CHEBI:17790"/>
        <dbReference type="ChEBI" id="CHEBI:140522"/>
        <dbReference type="ChEBI" id="CHEBI:140523"/>
        <dbReference type="EC" id="3.1.1.11"/>
    </reaction>
</comment>
<feature type="active site" evidence="11">
    <location>
        <position position="242"/>
    </location>
</feature>
<dbReference type="RefSeq" id="XP_008461405.1">
    <property type="nucleotide sequence ID" value="XM_008463183.3"/>
</dbReference>
<dbReference type="InParanoid" id="A0A1S3CF26"/>
<dbReference type="FunFam" id="2.160.20.10:FF:000008">
    <property type="entry name" value="Pectinesterase"/>
    <property type="match status" value="1"/>
</dbReference>
<dbReference type="GO" id="GO:0045490">
    <property type="term" value="P:pectin catabolic process"/>
    <property type="evidence" value="ECO:0007669"/>
    <property type="project" value="UniProtKB-UniRule"/>
</dbReference>
<dbReference type="GeneID" id="103500003"/>
<keyword evidence="14" id="KW-1185">Reference proteome</keyword>
<comment type="similarity">
    <text evidence="3">Belongs to the pectinesterase family.</text>
</comment>
<reference evidence="15" key="2">
    <citation type="submission" date="2025-08" db="UniProtKB">
        <authorList>
            <consortium name="RefSeq"/>
        </authorList>
    </citation>
    <scope>IDENTIFICATION</scope>
    <source>
        <tissue evidence="15">Stem</tissue>
    </source>
</reference>
<evidence type="ECO:0000313" key="14">
    <source>
        <dbReference type="Proteomes" id="UP001652600"/>
    </source>
</evidence>
<keyword evidence="5" id="KW-0134">Cell wall</keyword>
<proteinExistence type="inferred from homology"/>
<dbReference type="Proteomes" id="UP001652600">
    <property type="component" value="Chromosome 1"/>
</dbReference>
<gene>
    <name evidence="15" type="primary">LOC103500003</name>
</gene>
<dbReference type="OrthoDB" id="2019149at2759"/>
<dbReference type="UniPathway" id="UPA00545">
    <property type="reaction ID" value="UER00823"/>
</dbReference>
<keyword evidence="8 12" id="KW-0378">Hydrolase</keyword>
<dbReference type="InterPro" id="IPR000070">
    <property type="entry name" value="Pectinesterase_cat"/>
</dbReference>
<dbReference type="PANTHER" id="PTHR31321:SF81">
    <property type="entry name" value="PECTINESTERASE"/>
    <property type="match status" value="1"/>
</dbReference>
<dbReference type="SMR" id="A0A1S3CF26"/>
<evidence type="ECO:0000313" key="15">
    <source>
        <dbReference type="RefSeq" id="XP_008461405.1"/>
    </source>
</evidence>
<dbReference type="Gene3D" id="2.160.20.10">
    <property type="entry name" value="Single-stranded right-handed beta-helix, Pectin lyase-like"/>
    <property type="match status" value="1"/>
</dbReference>
<evidence type="ECO:0000256" key="9">
    <source>
        <dbReference type="ARBA" id="ARBA00023085"/>
    </source>
</evidence>
<reference evidence="14" key="1">
    <citation type="submission" date="2025-05" db="UniProtKB">
        <authorList>
            <consortium name="RefSeq"/>
        </authorList>
    </citation>
    <scope>NUCLEOTIDE SEQUENCE [LARGE SCALE GENOMIC DNA]</scope>
</reference>
<dbReference type="eggNOG" id="ENOG502QTUS">
    <property type="taxonomic scope" value="Eukaryota"/>
</dbReference>
<sequence>MNHFKFILLLLLLFVCNLFLQSYSLNIEEEREDYKNWLSWNLQNYKKKAGLVNRSTAKLGRSYKGGGVLDDKLKKAEMNKVRIIVSQDGTGDFKTVGEAISSIPKPNSKRVILVINPGVYSEKITIPKSLPFVTFLGNGSDDQPTITGNDTASVTGADGKPLGTLKSATVAVDANYFVAINMKFENRAMHEIGSVRGQGVALRISGTKAAFHNCSFYGDQDTLYDHKGLHYFNNCYIQGSVDFIFGYGRSFYEKCYLKSITKKVASMTAQKGLKGSMESGFSFKDSVVTGSGQIYLGRAWGDYSRVVFSYTFMDNIVLPQGWNDWGSQKRHLTVYYGEYKCSGPGADLKGRVQWAHNLTDEEAQPFIGTHYVDADSWLLSPYSS</sequence>
<dbReference type="PANTHER" id="PTHR31321">
    <property type="entry name" value="ACYL-COA THIOESTER HYDROLASE YBHC-RELATED"/>
    <property type="match status" value="1"/>
</dbReference>
<dbReference type="InterPro" id="IPR012334">
    <property type="entry name" value="Pectin_lyas_fold"/>
</dbReference>
<evidence type="ECO:0000256" key="5">
    <source>
        <dbReference type="ARBA" id="ARBA00022512"/>
    </source>
</evidence>
<evidence type="ECO:0000256" key="4">
    <source>
        <dbReference type="ARBA" id="ARBA00013229"/>
    </source>
</evidence>
<evidence type="ECO:0000256" key="2">
    <source>
        <dbReference type="ARBA" id="ARBA00005184"/>
    </source>
</evidence>
<evidence type="ECO:0000256" key="11">
    <source>
        <dbReference type="PROSITE-ProRule" id="PRU10040"/>
    </source>
</evidence>
<feature type="chain" id="PRO_5010004471" description="Pectinesterase" evidence="12">
    <location>
        <begin position="25"/>
        <end position="384"/>
    </location>
</feature>
<evidence type="ECO:0000256" key="8">
    <source>
        <dbReference type="ARBA" id="ARBA00022801"/>
    </source>
</evidence>
<accession>A0A1S3CF26</accession>
<comment type="pathway">
    <text evidence="2 12">Glycan metabolism; pectin degradation; 2-dehydro-3-deoxy-D-gluconate from pectin: step 1/5.</text>
</comment>
<comment type="subcellular location">
    <subcellularLocation>
        <location evidence="1">Secreted</location>
        <location evidence="1">Cell wall</location>
    </subcellularLocation>
</comment>
<feature type="signal peptide" evidence="12">
    <location>
        <begin position="1"/>
        <end position="24"/>
    </location>
</feature>
<dbReference type="AlphaFoldDB" id="A0A1S3CF26"/>
<feature type="domain" description="Pectinesterase catalytic" evidence="13">
    <location>
        <begin position="83"/>
        <end position="374"/>
    </location>
</feature>
<keyword evidence="9 12" id="KW-0063">Aspartyl esterase</keyword>
<evidence type="ECO:0000256" key="3">
    <source>
        <dbReference type="ARBA" id="ARBA00008891"/>
    </source>
</evidence>
<evidence type="ECO:0000256" key="12">
    <source>
        <dbReference type="RuleBase" id="RU000589"/>
    </source>
</evidence>